<evidence type="ECO:0000313" key="2">
    <source>
        <dbReference type="Proteomes" id="UP001060085"/>
    </source>
</evidence>
<accession>A0ACC0B0N0</accession>
<comment type="caution">
    <text evidence="1">The sequence shown here is derived from an EMBL/GenBank/DDBJ whole genome shotgun (WGS) entry which is preliminary data.</text>
</comment>
<keyword evidence="2" id="KW-1185">Reference proteome</keyword>
<reference evidence="2" key="1">
    <citation type="journal article" date="2023" name="Nat. Plants">
        <title>Single-cell RNA sequencing provides a high-resolution roadmap for understanding the multicellular compartmentation of specialized metabolism.</title>
        <authorList>
            <person name="Sun S."/>
            <person name="Shen X."/>
            <person name="Li Y."/>
            <person name="Li Y."/>
            <person name="Wang S."/>
            <person name="Li R."/>
            <person name="Zhang H."/>
            <person name="Shen G."/>
            <person name="Guo B."/>
            <person name="Wei J."/>
            <person name="Xu J."/>
            <person name="St-Pierre B."/>
            <person name="Chen S."/>
            <person name="Sun C."/>
        </authorList>
    </citation>
    <scope>NUCLEOTIDE SEQUENCE [LARGE SCALE GENOMIC DNA]</scope>
</reference>
<dbReference type="Proteomes" id="UP001060085">
    <property type="component" value="Linkage Group LG04"/>
</dbReference>
<evidence type="ECO:0000313" key="1">
    <source>
        <dbReference type="EMBL" id="KAI5665363.1"/>
    </source>
</evidence>
<proteinExistence type="predicted"/>
<gene>
    <name evidence="1" type="ORF">M9H77_15216</name>
</gene>
<name>A0ACC0B0N0_CATRO</name>
<sequence length="612" mass="67989">MFTCLLCKVTQVLWLSLCLAPYALGPFWGLFSAPINKGLEHFGIFAFLFTLGSFCFVLCASLLSVVVSGEKPTWKSFSILEKLRQDKMASLTPGVLIKLLQSINSNVKVRGEYRSILLQAISIVPALTGPELWPDHGFFIKVSDSSHSTYVSLSKEDNELILNNKLQLGQFFYVDRMKAGTPVPTLVGVRPVPGRHPFVGNPKDLMQMLEPSEGPVQVDQESEDNSTAIHLQEEKEESPKRKIVIKEEKAVVSSRYMQGVLTPNGRSNGSDYNGENGGVGKKPGFLKGKLQEVKSQTRPVTPSRTRPESLAANSDIENSSGKETFVSSKFPAMKRSTSKQENINLNCSSNITEKHPASDGVSWSNLPTNLLKPWKGLLRRKNLASLVAAEAQKEASMAANLIKCISIFADLSSSASPMNPHLYLSMFFTLHQIIEQPDITTTAKDLPDHFAANLSMQDKEKSSKRISYSQSRDRMKSSKPSAELTLTDKLEWTKVDGMKEIKELKELLLHEIQSWFLKFLEEALDAGFRIAYQTKKGKESVANHTEPNNHIALTLSQLKHANEWLDGLRSNADSEKSGLVETVDRLKQKIYACLLVHVDSVALALQGRSDHK</sequence>
<protein>
    <submittedName>
        <fullName evidence="1">Uncharacterized protein</fullName>
    </submittedName>
</protein>
<dbReference type="EMBL" id="CM044704">
    <property type="protein sequence ID" value="KAI5665363.1"/>
    <property type="molecule type" value="Genomic_DNA"/>
</dbReference>
<organism evidence="1 2">
    <name type="scientific">Catharanthus roseus</name>
    <name type="common">Madagascar periwinkle</name>
    <name type="synonym">Vinca rosea</name>
    <dbReference type="NCBI Taxonomy" id="4058"/>
    <lineage>
        <taxon>Eukaryota</taxon>
        <taxon>Viridiplantae</taxon>
        <taxon>Streptophyta</taxon>
        <taxon>Embryophyta</taxon>
        <taxon>Tracheophyta</taxon>
        <taxon>Spermatophyta</taxon>
        <taxon>Magnoliopsida</taxon>
        <taxon>eudicotyledons</taxon>
        <taxon>Gunneridae</taxon>
        <taxon>Pentapetalae</taxon>
        <taxon>asterids</taxon>
        <taxon>lamiids</taxon>
        <taxon>Gentianales</taxon>
        <taxon>Apocynaceae</taxon>
        <taxon>Rauvolfioideae</taxon>
        <taxon>Vinceae</taxon>
        <taxon>Catharanthinae</taxon>
        <taxon>Catharanthus</taxon>
    </lineage>
</organism>